<gene>
    <name evidence="10" type="ORF">ABGN05_11570</name>
</gene>
<dbReference type="EC" id="2.7.13.3" evidence="2"/>
<reference evidence="10 11" key="1">
    <citation type="submission" date="2024-05" db="EMBL/GenBank/DDBJ databases">
        <authorList>
            <person name="Jiang F."/>
        </authorList>
    </citation>
    <scope>NUCLEOTIDE SEQUENCE [LARGE SCALE GENOMIC DNA]</scope>
    <source>
        <strain evidence="10 11">LZ166</strain>
    </source>
</reference>
<dbReference type="PANTHER" id="PTHR41523">
    <property type="entry name" value="TWO-COMPONENT SYSTEM SENSOR PROTEIN"/>
    <property type="match status" value="1"/>
</dbReference>
<keyword evidence="11" id="KW-1185">Reference proteome</keyword>
<dbReference type="Pfam" id="PF07536">
    <property type="entry name" value="HWE_HK"/>
    <property type="match status" value="1"/>
</dbReference>
<dbReference type="Proteomes" id="UP001556692">
    <property type="component" value="Unassembled WGS sequence"/>
</dbReference>
<dbReference type="InterPro" id="IPR000700">
    <property type="entry name" value="PAS-assoc_C"/>
</dbReference>
<keyword evidence="7 10" id="KW-0418">Kinase</keyword>
<evidence type="ECO:0000256" key="2">
    <source>
        <dbReference type="ARBA" id="ARBA00012438"/>
    </source>
</evidence>
<keyword evidence="4" id="KW-0808">Transferase</keyword>
<evidence type="ECO:0000313" key="11">
    <source>
        <dbReference type="Proteomes" id="UP001556692"/>
    </source>
</evidence>
<evidence type="ECO:0000256" key="6">
    <source>
        <dbReference type="ARBA" id="ARBA00022741"/>
    </source>
</evidence>
<comment type="caution">
    <text evidence="10">The sequence shown here is derived from an EMBL/GenBank/DDBJ whole genome shotgun (WGS) entry which is preliminary data.</text>
</comment>
<dbReference type="PROSITE" id="PS50113">
    <property type="entry name" value="PAC"/>
    <property type="match status" value="1"/>
</dbReference>
<dbReference type="InterPro" id="IPR011102">
    <property type="entry name" value="Sig_transdc_His_kinase_HWE"/>
</dbReference>
<evidence type="ECO:0000256" key="5">
    <source>
        <dbReference type="ARBA" id="ARBA00022737"/>
    </source>
</evidence>
<evidence type="ECO:0000256" key="8">
    <source>
        <dbReference type="ARBA" id="ARBA00022840"/>
    </source>
</evidence>
<evidence type="ECO:0000256" key="4">
    <source>
        <dbReference type="ARBA" id="ARBA00022679"/>
    </source>
</evidence>
<keyword evidence="3" id="KW-0597">Phosphoprotein</keyword>
<protein>
    <recommendedName>
        <fullName evidence="2">histidine kinase</fullName>
        <ecNumber evidence="2">2.7.13.3</ecNumber>
    </recommendedName>
</protein>
<dbReference type="GO" id="GO:0016301">
    <property type="term" value="F:kinase activity"/>
    <property type="evidence" value="ECO:0007669"/>
    <property type="project" value="UniProtKB-KW"/>
</dbReference>
<accession>A0ABV3SHS8</accession>
<dbReference type="InterPro" id="IPR013656">
    <property type="entry name" value="PAS_4"/>
</dbReference>
<dbReference type="Pfam" id="PF08448">
    <property type="entry name" value="PAS_4"/>
    <property type="match status" value="1"/>
</dbReference>
<dbReference type="Gene3D" id="3.30.450.20">
    <property type="entry name" value="PAS domain"/>
    <property type="match status" value="1"/>
</dbReference>
<keyword evidence="5" id="KW-0677">Repeat</keyword>
<evidence type="ECO:0000256" key="1">
    <source>
        <dbReference type="ARBA" id="ARBA00000085"/>
    </source>
</evidence>
<keyword evidence="6" id="KW-0547">Nucleotide-binding</keyword>
<dbReference type="PANTHER" id="PTHR41523:SF7">
    <property type="entry name" value="HISTIDINE KINASE"/>
    <property type="match status" value="1"/>
</dbReference>
<evidence type="ECO:0000256" key="7">
    <source>
        <dbReference type="ARBA" id="ARBA00022777"/>
    </source>
</evidence>
<dbReference type="SMART" id="SM00911">
    <property type="entry name" value="HWE_HK"/>
    <property type="match status" value="1"/>
</dbReference>
<evidence type="ECO:0000313" key="10">
    <source>
        <dbReference type="EMBL" id="MEX0406305.1"/>
    </source>
</evidence>
<evidence type="ECO:0000256" key="3">
    <source>
        <dbReference type="ARBA" id="ARBA00022553"/>
    </source>
</evidence>
<keyword evidence="8" id="KW-0067">ATP-binding</keyword>
<dbReference type="EMBL" id="JBDPGJ010000002">
    <property type="protein sequence ID" value="MEX0406305.1"/>
    <property type="molecule type" value="Genomic_DNA"/>
</dbReference>
<organism evidence="10 11">
    <name type="scientific">Aquibium pacificus</name>
    <dbReference type="NCBI Taxonomy" id="3153579"/>
    <lineage>
        <taxon>Bacteria</taxon>
        <taxon>Pseudomonadati</taxon>
        <taxon>Pseudomonadota</taxon>
        <taxon>Alphaproteobacteria</taxon>
        <taxon>Hyphomicrobiales</taxon>
        <taxon>Phyllobacteriaceae</taxon>
        <taxon>Aquibium</taxon>
    </lineage>
</organism>
<evidence type="ECO:0000259" key="9">
    <source>
        <dbReference type="PROSITE" id="PS50113"/>
    </source>
</evidence>
<feature type="domain" description="PAC" evidence="9">
    <location>
        <begin position="63"/>
        <end position="114"/>
    </location>
</feature>
<name>A0ABV3SHS8_9HYPH</name>
<dbReference type="InterPro" id="IPR035965">
    <property type="entry name" value="PAS-like_dom_sf"/>
</dbReference>
<sequence length="310" mass="34361">MENTSISVLYQDRDFRYLWSKNVPSVWKNVPLPGTTDADLFPEQEAERLNEAKQLVVETGEQARIEIKLRAEDGFRWFEMWIDPDRDEAGTIAGIVTTAVEITEQKRREQTLRALLREVSHRSKNLLAIIQSIATQTGRYSGTVGDFLVRFRGRLQSLAASQDLVTSSNWRGADLHELIAGQVVRFCADPVRNVRLEGTNPYLNPNAALHVGLALHELAVNSVSYGALSRGDGVVTISATTADRDDRSVLELVWREQSHAKPDLSGGRRFGSVALEKVVPASLNGTASLSTDDGGLTYRLTIPAENFELD</sequence>
<comment type="catalytic activity">
    <reaction evidence="1">
        <text>ATP + protein L-histidine = ADP + protein N-phospho-L-histidine.</text>
        <dbReference type="EC" id="2.7.13.3"/>
    </reaction>
</comment>
<dbReference type="SUPFAM" id="SSF55785">
    <property type="entry name" value="PYP-like sensor domain (PAS domain)"/>
    <property type="match status" value="1"/>
</dbReference>
<proteinExistence type="predicted"/>